<reference evidence="2" key="1">
    <citation type="journal article" date="2019" name="Int. J. Syst. Evol. Microbiol.">
        <title>The Global Catalogue of Microorganisms (GCM) 10K type strain sequencing project: providing services to taxonomists for standard genome sequencing and annotation.</title>
        <authorList>
            <consortium name="The Broad Institute Genomics Platform"/>
            <consortium name="The Broad Institute Genome Sequencing Center for Infectious Disease"/>
            <person name="Wu L."/>
            <person name="Ma J."/>
        </authorList>
    </citation>
    <scope>NUCLEOTIDE SEQUENCE [LARGE SCALE GENOMIC DNA]</scope>
    <source>
        <strain evidence="2">KCTC 12847</strain>
    </source>
</reference>
<proteinExistence type="predicted"/>
<evidence type="ECO:0000313" key="1">
    <source>
        <dbReference type="EMBL" id="MFC3293929.1"/>
    </source>
</evidence>
<organism evidence="1 2">
    <name type="scientific">Modicisalibacter luteus</name>
    <dbReference type="NCBI Taxonomy" id="453962"/>
    <lineage>
        <taxon>Bacteria</taxon>
        <taxon>Pseudomonadati</taxon>
        <taxon>Pseudomonadota</taxon>
        <taxon>Gammaproteobacteria</taxon>
        <taxon>Oceanospirillales</taxon>
        <taxon>Halomonadaceae</taxon>
        <taxon>Modicisalibacter</taxon>
    </lineage>
</organism>
<keyword evidence="2" id="KW-1185">Reference proteome</keyword>
<dbReference type="EMBL" id="JBHRUH010000034">
    <property type="protein sequence ID" value="MFC3293929.1"/>
    <property type="molecule type" value="Genomic_DNA"/>
</dbReference>
<gene>
    <name evidence="1" type="ORF">ACFOEI_17925</name>
</gene>
<protein>
    <submittedName>
        <fullName evidence="1">Sensory rhodopsin transducer</fullName>
    </submittedName>
</protein>
<dbReference type="Gene3D" id="2.60.290.11">
    <property type="entry name" value="TM1070-like"/>
    <property type="match status" value="1"/>
</dbReference>
<dbReference type="InterPro" id="IPR036698">
    <property type="entry name" value="TM1070-like_sf"/>
</dbReference>
<dbReference type="RefSeq" id="WP_371827868.1">
    <property type="nucleotide sequence ID" value="NZ_BMXD01000013.1"/>
</dbReference>
<name>A0ABV7M502_9GAMM</name>
<evidence type="ECO:0000313" key="2">
    <source>
        <dbReference type="Proteomes" id="UP001595640"/>
    </source>
</evidence>
<dbReference type="InterPro" id="IPR009794">
    <property type="entry name" value="ASRT"/>
</dbReference>
<sequence length="69" mass="7217">MAEDPFPLCASVFESSVPIVVQHSRLDSRQCELALLSTVAFPASRGVTLFGSKGGATENGGQRTGCNDC</sequence>
<accession>A0ABV7M502</accession>
<dbReference type="Proteomes" id="UP001595640">
    <property type="component" value="Unassembled WGS sequence"/>
</dbReference>
<comment type="caution">
    <text evidence="1">The sequence shown here is derived from an EMBL/GenBank/DDBJ whole genome shotgun (WGS) entry which is preliminary data.</text>
</comment>
<dbReference type="SUPFAM" id="SSF89232">
    <property type="entry name" value="Hypothetical protein TM1070"/>
    <property type="match status" value="1"/>
</dbReference>
<dbReference type="Pfam" id="PF07100">
    <property type="entry name" value="ASRT"/>
    <property type="match status" value="1"/>
</dbReference>